<organism evidence="2">
    <name type="scientific">freshwater metagenome</name>
    <dbReference type="NCBI Taxonomy" id="449393"/>
    <lineage>
        <taxon>unclassified sequences</taxon>
        <taxon>metagenomes</taxon>
        <taxon>ecological metagenomes</taxon>
    </lineage>
</organism>
<sequence length="38" mass="4177">MALADLDTGNPHWLNAVLFTVAAVVAIVLTWWFFGNDS</sequence>
<accession>A0A6J7ICZ0</accession>
<evidence type="ECO:0000313" key="2">
    <source>
        <dbReference type="EMBL" id="CAB4928366.1"/>
    </source>
</evidence>
<dbReference type="EMBL" id="CAFBLX010000441">
    <property type="protein sequence ID" value="CAB4928366.1"/>
    <property type="molecule type" value="Genomic_DNA"/>
</dbReference>
<reference evidence="2" key="1">
    <citation type="submission" date="2020-05" db="EMBL/GenBank/DDBJ databases">
        <authorList>
            <person name="Chiriac C."/>
            <person name="Salcher M."/>
            <person name="Ghai R."/>
            <person name="Kavagutti S V."/>
        </authorList>
    </citation>
    <scope>NUCLEOTIDE SEQUENCE</scope>
</reference>
<feature type="transmembrane region" description="Helical" evidence="1">
    <location>
        <begin position="12"/>
        <end position="34"/>
    </location>
</feature>
<keyword evidence="1" id="KW-0472">Membrane</keyword>
<proteinExistence type="predicted"/>
<keyword evidence="1" id="KW-0812">Transmembrane</keyword>
<evidence type="ECO:0000256" key="1">
    <source>
        <dbReference type="SAM" id="Phobius"/>
    </source>
</evidence>
<protein>
    <submittedName>
        <fullName evidence="2">Unannotated protein</fullName>
    </submittedName>
</protein>
<name>A0A6J7ICZ0_9ZZZZ</name>
<dbReference type="AlphaFoldDB" id="A0A6J7ICZ0"/>
<keyword evidence="1" id="KW-1133">Transmembrane helix</keyword>
<gene>
    <name evidence="2" type="ORF">UFOPK3472_03951</name>
</gene>